<dbReference type="InterPro" id="IPR006710">
    <property type="entry name" value="Glyco_hydro_43"/>
</dbReference>
<comment type="similarity">
    <text evidence="1">Belongs to the glycosyl hydrolase 43 family.</text>
</comment>
<dbReference type="OrthoDB" id="9758923at2"/>
<evidence type="ECO:0000256" key="1">
    <source>
        <dbReference type="ARBA" id="ARBA00009865"/>
    </source>
</evidence>
<reference evidence="7 8" key="1">
    <citation type="submission" date="2016-09" db="EMBL/GenBank/DDBJ databases">
        <authorList>
            <person name="Capua I."/>
            <person name="De Benedictis P."/>
            <person name="Joannis T."/>
            <person name="Lombin L.H."/>
            <person name="Cattoli G."/>
        </authorList>
    </citation>
    <scope>NUCLEOTIDE SEQUENCE [LARGE SCALE GENOMIC DNA]</scope>
    <source>
        <strain evidence="7 8">NIO-1002</strain>
    </source>
</reference>
<sequence length="1105" mass="114779">MHLPIAAPSTRLAPAGTPFETPSDRPRTRRRAASAWGTLTAAALCASLLTPGAAHAAGADDALIADFTFDSGTTSFTGAGATATTQGSARLVPGVSGNAAQLGSGFWLNVAKTNGSPLLAGLNDVTISYDSKPDATGNTGWTVFAARSAATQTYAQEHYLGFLDRTTGITVERYDNAGSRNSAGNLASTAANAAWKHVDLVISGATARLFVDKKLVSTNTTGPALSQILGASGGVLQVGKANWGGGEYFSGLLDNLRIYNRALTPAELGLATAASDPAAALGIPSRITGDLPSSVLGNAVTWSAAGAGAGLVAADGKITRPATGPVQVELTATIAGVAQPVTASAQILDAGGDIATYVKTVTTTGGVKDDPLAYNDDRRADALFVSARPSGATAWEPLNRSQAILYATWNGSQSANPNAQVGSPTLVRFADGGLGAVAAQNNATDSVYVWDAPDGATFRNQRTVKIASDGSVVKNPRIEFDAASRKYKAYWTDDLTGEGRVAQLDGLTGTSTPSVATKADARTLGVSGTGLPGFAAQAQASSFSLSKAEFDVFYKNYVDLQNTGVRAIGDVAVDNGAKVDATTLPATVTLDYNDGSTKNLPVTWDADDLASIDSRTPGTYEVTGTVQQTAEQMVNDARADPHLFFNEDDGYWYLTGSHYSIPSNAPDSQLIDANAYRKIGLKRAKTIAGLKDAPEQIVIDPDAGTPGKQAQYPNTFYGWGGYIWAQEFHKINGQWWIVAGMNRGYAPTNGWCDNTVLIPYTGTEESLRAGGLVDQANWGEPTILDGAAFDVSYLERQENGATQGYWVMPNGGRLLVGKTKMGAKGTVPLIDGGLNEIYALSQPWEYGKQSPTPSDTNEGADQGIVEAPFMLEHGDYVYLTYSGGTVDKYYDLGMLRAPKNADLKDRASWTQVPSPVLTTNDTAGGRFGGTGQAGPGHNSFATDTAGNLVLAYHARPYPEPHTGGNAGGLFDPDRNTWFKAVNVRANGMLDLSLSAAQEVAPAHRTVSARIVVAAAPTAAQLAVTTRCVAGKVSLFATVTNTGSAPLTATLSSAFGTVGTGSVASGKSVTKIVATRAASVDAGRVTLTVQGASTTVTADYRATSCK</sequence>
<evidence type="ECO:0000256" key="2">
    <source>
        <dbReference type="ARBA" id="ARBA00022729"/>
    </source>
</evidence>
<protein>
    <submittedName>
        <fullName evidence="7">Beta-xylosidase, GH43 family</fullName>
    </submittedName>
</protein>
<gene>
    <name evidence="7" type="ORF">SAMN05216418_1637</name>
</gene>
<keyword evidence="2" id="KW-0732">Signal</keyword>
<dbReference type="SUPFAM" id="SSF49899">
    <property type="entry name" value="Concanavalin A-like lectins/glucanases"/>
    <property type="match status" value="1"/>
</dbReference>
<name>A0A1G6IW52_9MICO</name>
<dbReference type="GO" id="GO:0004553">
    <property type="term" value="F:hydrolase activity, hydrolyzing O-glycosyl compounds"/>
    <property type="evidence" value="ECO:0007669"/>
    <property type="project" value="InterPro"/>
</dbReference>
<dbReference type="InterPro" id="IPR011081">
    <property type="entry name" value="Big_4"/>
</dbReference>
<dbReference type="PANTHER" id="PTHR43817:SF1">
    <property type="entry name" value="HYDROLASE, FAMILY 43, PUTATIVE (AFU_ORTHOLOGUE AFUA_3G01660)-RELATED"/>
    <property type="match status" value="1"/>
</dbReference>
<keyword evidence="3" id="KW-0378">Hydrolase</keyword>
<dbReference type="Gene3D" id="2.60.120.200">
    <property type="match status" value="1"/>
</dbReference>
<dbReference type="STRING" id="993073.AS029_06905"/>
<dbReference type="InterPro" id="IPR013320">
    <property type="entry name" value="ConA-like_dom_sf"/>
</dbReference>
<feature type="region of interest" description="Disordered" evidence="5">
    <location>
        <begin position="1"/>
        <end position="31"/>
    </location>
</feature>
<evidence type="ECO:0000256" key="3">
    <source>
        <dbReference type="ARBA" id="ARBA00022801"/>
    </source>
</evidence>
<feature type="domain" description="Bacterial Ig-like" evidence="6">
    <location>
        <begin position="580"/>
        <end position="628"/>
    </location>
</feature>
<evidence type="ECO:0000259" key="6">
    <source>
        <dbReference type="Pfam" id="PF07532"/>
    </source>
</evidence>
<evidence type="ECO:0000313" key="7">
    <source>
        <dbReference type="EMBL" id="SDC10653.1"/>
    </source>
</evidence>
<dbReference type="PANTHER" id="PTHR43817">
    <property type="entry name" value="GLYCOSYL HYDROLASE"/>
    <property type="match status" value="1"/>
</dbReference>
<dbReference type="Pfam" id="PF07532">
    <property type="entry name" value="Big_4"/>
    <property type="match status" value="1"/>
</dbReference>
<dbReference type="Pfam" id="PF13385">
    <property type="entry name" value="Laminin_G_3"/>
    <property type="match status" value="1"/>
</dbReference>
<dbReference type="AlphaFoldDB" id="A0A1G6IW52"/>
<dbReference type="Proteomes" id="UP000183203">
    <property type="component" value="Unassembled WGS sequence"/>
</dbReference>
<dbReference type="InterPro" id="IPR023296">
    <property type="entry name" value="Glyco_hydro_beta-prop_sf"/>
</dbReference>
<dbReference type="Pfam" id="PF04616">
    <property type="entry name" value="Glyco_hydro_43"/>
    <property type="match status" value="1"/>
</dbReference>
<accession>A0A1G6IW52</accession>
<dbReference type="GO" id="GO:0005975">
    <property type="term" value="P:carbohydrate metabolic process"/>
    <property type="evidence" value="ECO:0007669"/>
    <property type="project" value="InterPro"/>
</dbReference>
<evidence type="ECO:0000256" key="5">
    <source>
        <dbReference type="SAM" id="MobiDB-lite"/>
    </source>
</evidence>
<evidence type="ECO:0000313" key="8">
    <source>
        <dbReference type="Proteomes" id="UP000183203"/>
    </source>
</evidence>
<organism evidence="7 8">
    <name type="scientific">Microbacterium enclense</name>
    <dbReference type="NCBI Taxonomy" id="993073"/>
    <lineage>
        <taxon>Bacteria</taxon>
        <taxon>Bacillati</taxon>
        <taxon>Actinomycetota</taxon>
        <taxon>Actinomycetes</taxon>
        <taxon>Micrococcales</taxon>
        <taxon>Microbacteriaceae</taxon>
        <taxon>Microbacterium</taxon>
    </lineage>
</organism>
<dbReference type="SUPFAM" id="SSF75005">
    <property type="entry name" value="Arabinanase/levansucrase/invertase"/>
    <property type="match status" value="1"/>
</dbReference>
<keyword evidence="4" id="KW-0326">Glycosidase</keyword>
<proteinExistence type="inferred from homology"/>
<dbReference type="Gene3D" id="2.115.10.20">
    <property type="entry name" value="Glycosyl hydrolase domain, family 43"/>
    <property type="match status" value="1"/>
</dbReference>
<dbReference type="EMBL" id="FMYG01000003">
    <property type="protein sequence ID" value="SDC10653.1"/>
    <property type="molecule type" value="Genomic_DNA"/>
</dbReference>
<evidence type="ECO:0000256" key="4">
    <source>
        <dbReference type="ARBA" id="ARBA00023295"/>
    </source>
</evidence>